<dbReference type="EMBL" id="NIDE01000005">
    <property type="protein sequence ID" value="OWK42195.1"/>
    <property type="molecule type" value="Genomic_DNA"/>
</dbReference>
<name>A0A225E0J2_9BACT</name>
<gene>
    <name evidence="1" type="ORF">FRUB_04273</name>
</gene>
<evidence type="ECO:0000313" key="1">
    <source>
        <dbReference type="EMBL" id="OWK42195.1"/>
    </source>
</evidence>
<dbReference type="Pfam" id="PF22756">
    <property type="entry name" value="E217_gp29"/>
    <property type="match status" value="1"/>
</dbReference>
<proteinExistence type="predicted"/>
<keyword evidence="2" id="KW-1185">Reference proteome</keyword>
<dbReference type="InterPro" id="IPR054447">
    <property type="entry name" value="Gp29-like"/>
</dbReference>
<organism evidence="1 2">
    <name type="scientific">Fimbriiglobus ruber</name>
    <dbReference type="NCBI Taxonomy" id="1908690"/>
    <lineage>
        <taxon>Bacteria</taxon>
        <taxon>Pseudomonadati</taxon>
        <taxon>Planctomycetota</taxon>
        <taxon>Planctomycetia</taxon>
        <taxon>Gemmatales</taxon>
        <taxon>Gemmataceae</taxon>
        <taxon>Fimbriiglobus</taxon>
    </lineage>
</organism>
<comment type="caution">
    <text evidence="1">The sequence shown here is derived from an EMBL/GenBank/DDBJ whole genome shotgun (WGS) entry which is preliminary data.</text>
</comment>
<dbReference type="Proteomes" id="UP000214646">
    <property type="component" value="Unassembled WGS sequence"/>
</dbReference>
<reference evidence="2" key="1">
    <citation type="submission" date="2017-06" db="EMBL/GenBank/DDBJ databases">
        <title>Genome analysis of Fimbriiglobus ruber SP5, the first member of the order Planctomycetales with confirmed chitinolytic capability.</title>
        <authorList>
            <person name="Ravin N.V."/>
            <person name="Rakitin A.L."/>
            <person name="Ivanova A.A."/>
            <person name="Beletsky A.V."/>
            <person name="Kulichevskaya I.S."/>
            <person name="Mardanov A.V."/>
            <person name="Dedysh S.N."/>
        </authorList>
    </citation>
    <scope>NUCLEOTIDE SEQUENCE [LARGE SCALE GENOMIC DNA]</scope>
    <source>
        <strain evidence="2">SP5</strain>
    </source>
</reference>
<dbReference type="RefSeq" id="WP_088255397.1">
    <property type="nucleotide sequence ID" value="NZ_NIDE01000005.1"/>
</dbReference>
<accession>A0A225E0J2</accession>
<protein>
    <submittedName>
        <fullName evidence="1">Phage protein</fullName>
    </submittedName>
</protein>
<dbReference type="OrthoDB" id="9128761at2"/>
<dbReference type="AlphaFoldDB" id="A0A225E0J2"/>
<sequence length="179" mass="19650">MLDNALIALVISAILAGESAAGLPDTPVKQAFQPTAQGVNTQPTAYLYKLYDHRVGFVARSDVWDKAGGFMVHTETQQYTTTFQISALATQDPKTPTQYTASDILNLIASILQSGVTIATLEAQDVGILHIDEVRNPYFLDDHQRNEAAPSLDFTLTHKQVITTRSPAIGEYQFRIIEV</sequence>
<evidence type="ECO:0000313" key="2">
    <source>
        <dbReference type="Proteomes" id="UP000214646"/>
    </source>
</evidence>